<comment type="function">
    <text evidence="1">Component of the EKC/KEOPS complex that is required for the formation of a threonylcarbamoyl group on adenosine at position 37 (t(6)A37) in tRNAs that read codons beginning with adenine. The complex is probably involved in the transfer of the threonylcarbamoyl moiety of threonylcarbamoyl-AMP (TC-AMP) to the N6 group of A37. BUD32 has ATPase activity in the context of the EKC/KEOPS complex and likely plays a supporting role to the catalytic subunit KAE1. The EKC/KEOPS complex also promotes both telomere uncapping and telomere elongation. The complex is required for efficient recruitment of transcriptional coactivators.</text>
</comment>
<evidence type="ECO:0000256" key="13">
    <source>
        <dbReference type="ARBA" id="ARBA00022553"/>
    </source>
</evidence>
<dbReference type="PANTHER" id="PTHR12209">
    <property type="entry name" value="NON-SPECIFIC SERINE/THREONINE PROTEIN KINASE"/>
    <property type="match status" value="1"/>
</dbReference>
<evidence type="ECO:0000313" key="31">
    <source>
        <dbReference type="EMBL" id="KAF1962162.1"/>
    </source>
</evidence>
<evidence type="ECO:0000256" key="4">
    <source>
        <dbReference type="ARBA" id="ARBA00004574"/>
    </source>
</evidence>
<dbReference type="AlphaFoldDB" id="A0A6A5UEJ9"/>
<evidence type="ECO:0000256" key="18">
    <source>
        <dbReference type="ARBA" id="ARBA00022801"/>
    </source>
</evidence>
<evidence type="ECO:0000256" key="7">
    <source>
        <dbReference type="ARBA" id="ARBA00012513"/>
    </source>
</evidence>
<evidence type="ECO:0000256" key="5">
    <source>
        <dbReference type="ARBA" id="ARBA00010630"/>
    </source>
</evidence>
<dbReference type="FunFam" id="1.10.510.10:FF:000845">
    <property type="entry name" value="Probable bifunctional tRNA threonylcarbamoyladenosine biosynthesis protein"/>
    <property type="match status" value="1"/>
</dbReference>
<feature type="domain" description="Protein kinase" evidence="30">
    <location>
        <begin position="35"/>
        <end position="288"/>
    </location>
</feature>
<keyword evidence="15" id="KW-0819">tRNA processing</keyword>
<dbReference type="InterPro" id="IPR011009">
    <property type="entry name" value="Kinase-like_dom_sf"/>
</dbReference>
<keyword evidence="12" id="KW-0723">Serine/threonine-protein kinase</keyword>
<dbReference type="Gene3D" id="1.10.510.10">
    <property type="entry name" value="Transferase(Phosphotransferase) domain 1"/>
    <property type="match status" value="1"/>
</dbReference>
<proteinExistence type="inferred from homology"/>
<evidence type="ECO:0000256" key="6">
    <source>
        <dbReference type="ARBA" id="ARBA00011534"/>
    </source>
</evidence>
<dbReference type="GO" id="GO:0070525">
    <property type="term" value="P:tRNA threonylcarbamoyladenosine metabolic process"/>
    <property type="evidence" value="ECO:0007669"/>
    <property type="project" value="TreeGrafter"/>
</dbReference>
<evidence type="ECO:0000256" key="21">
    <source>
        <dbReference type="ARBA" id="ARBA00023015"/>
    </source>
</evidence>
<dbReference type="PANTHER" id="PTHR12209:SF0">
    <property type="entry name" value="EKC_KEOPS COMPLEX SUBUNIT TP53RK"/>
    <property type="match status" value="1"/>
</dbReference>
<keyword evidence="18" id="KW-0378">Hydrolase</keyword>
<keyword evidence="32" id="KW-1185">Reference proteome</keyword>
<evidence type="ECO:0000256" key="3">
    <source>
        <dbReference type="ARBA" id="ARBA00004496"/>
    </source>
</evidence>
<evidence type="ECO:0000256" key="25">
    <source>
        <dbReference type="ARBA" id="ARBA00030980"/>
    </source>
</evidence>
<evidence type="ECO:0000256" key="23">
    <source>
        <dbReference type="ARBA" id="ARBA00023163"/>
    </source>
</evidence>
<evidence type="ECO:0000256" key="17">
    <source>
        <dbReference type="ARBA" id="ARBA00022777"/>
    </source>
</evidence>
<accession>A0A6A5UEJ9</accession>
<dbReference type="SUPFAM" id="SSF56112">
    <property type="entry name" value="Protein kinase-like (PK-like)"/>
    <property type="match status" value="1"/>
</dbReference>
<evidence type="ECO:0000256" key="11">
    <source>
        <dbReference type="ARBA" id="ARBA00022490"/>
    </source>
</evidence>
<evidence type="ECO:0000256" key="12">
    <source>
        <dbReference type="ARBA" id="ARBA00022527"/>
    </source>
</evidence>
<evidence type="ECO:0000256" key="29">
    <source>
        <dbReference type="SAM" id="MobiDB-lite"/>
    </source>
</evidence>
<evidence type="ECO:0000256" key="9">
    <source>
        <dbReference type="ARBA" id="ARBA00019973"/>
    </source>
</evidence>
<dbReference type="EC" id="2.7.11.1" evidence="7"/>
<evidence type="ECO:0000256" key="1">
    <source>
        <dbReference type="ARBA" id="ARBA00003747"/>
    </source>
</evidence>
<dbReference type="EMBL" id="ML976979">
    <property type="protein sequence ID" value="KAF1962162.1"/>
    <property type="molecule type" value="Genomic_DNA"/>
</dbReference>
<dbReference type="GO" id="GO:0004674">
    <property type="term" value="F:protein serine/threonine kinase activity"/>
    <property type="evidence" value="ECO:0007669"/>
    <property type="project" value="UniProtKB-KW"/>
</dbReference>
<keyword evidence="13" id="KW-0597">Phosphoprotein</keyword>
<keyword evidence="22" id="KW-0010">Activator</keyword>
<evidence type="ECO:0000256" key="10">
    <source>
        <dbReference type="ARBA" id="ARBA00022454"/>
    </source>
</evidence>
<keyword evidence="24" id="KW-0539">Nucleus</keyword>
<gene>
    <name evidence="31" type="ORF">CC80DRAFT_588763</name>
</gene>
<dbReference type="SMART" id="SM00220">
    <property type="entry name" value="S_TKc"/>
    <property type="match status" value="1"/>
</dbReference>
<evidence type="ECO:0000256" key="19">
    <source>
        <dbReference type="ARBA" id="ARBA00022840"/>
    </source>
</evidence>
<keyword evidence="20" id="KW-0779">Telomere</keyword>
<comment type="catalytic activity">
    <reaction evidence="28">
        <text>L-seryl-[protein] + ATP = O-phospho-L-seryl-[protein] + ADP + H(+)</text>
        <dbReference type="Rhea" id="RHEA:17989"/>
        <dbReference type="Rhea" id="RHEA-COMP:9863"/>
        <dbReference type="Rhea" id="RHEA-COMP:11604"/>
        <dbReference type="ChEBI" id="CHEBI:15378"/>
        <dbReference type="ChEBI" id="CHEBI:29999"/>
        <dbReference type="ChEBI" id="CHEBI:30616"/>
        <dbReference type="ChEBI" id="CHEBI:83421"/>
        <dbReference type="ChEBI" id="CHEBI:456216"/>
        <dbReference type="EC" id="2.7.11.1"/>
    </reaction>
</comment>
<sequence>MAPTAEPVSTIAPLTPPSPPPTDRPLHTLPAPFTTSNLTLLAQGAEALVYKTTFLTPTTHCVVKYRPPKPYRHPILDKRLTKARLLAEARVLVRAGREGVSVPRVLGADWEGGWLVLGWVGGGSVRKVLDGWAEGLKSGEGERGGEMYTEEEMLGLMRRIGKSVGRLHEIGIAHGDLTTSNIMLQSPDPPSTDGSAEAEGVVTKPSITGEVTLIDFGLASHIPSHATDEEGAVDLYVLERAFAATHPAAEPLFKEVLRAYGESWKGAKGVLKKLEDVRLRGRKRSMLG</sequence>
<name>A0A6A5UEJ9_9PLEO</name>
<dbReference type="Proteomes" id="UP000800035">
    <property type="component" value="Unassembled WGS sequence"/>
</dbReference>
<comment type="subunit">
    <text evidence="6">Component of the EKC/KEOPS complex composed of at least BUD32, CGI121, GON7, KAE1 and PCC1; the whole complex dimerizes.</text>
</comment>
<evidence type="ECO:0000256" key="14">
    <source>
        <dbReference type="ARBA" id="ARBA00022679"/>
    </source>
</evidence>
<evidence type="ECO:0000259" key="30">
    <source>
        <dbReference type="PROSITE" id="PS50011"/>
    </source>
</evidence>
<keyword evidence="17 31" id="KW-0418">Kinase</keyword>
<evidence type="ECO:0000256" key="16">
    <source>
        <dbReference type="ARBA" id="ARBA00022741"/>
    </source>
</evidence>
<evidence type="ECO:0000256" key="15">
    <source>
        <dbReference type="ARBA" id="ARBA00022694"/>
    </source>
</evidence>
<dbReference type="GO" id="GO:0000781">
    <property type="term" value="C:chromosome, telomeric region"/>
    <property type="evidence" value="ECO:0007669"/>
    <property type="project" value="UniProtKB-SubCell"/>
</dbReference>
<evidence type="ECO:0000256" key="22">
    <source>
        <dbReference type="ARBA" id="ARBA00023159"/>
    </source>
</evidence>
<dbReference type="GO" id="GO:0005829">
    <property type="term" value="C:cytosol"/>
    <property type="evidence" value="ECO:0007669"/>
    <property type="project" value="TreeGrafter"/>
</dbReference>
<evidence type="ECO:0000256" key="26">
    <source>
        <dbReference type="ARBA" id="ARBA00033194"/>
    </source>
</evidence>
<keyword evidence="21" id="KW-0805">Transcription regulation</keyword>
<keyword evidence="14" id="KW-0808">Transferase</keyword>
<dbReference type="GO" id="GO:0000408">
    <property type="term" value="C:EKC/KEOPS complex"/>
    <property type="evidence" value="ECO:0007669"/>
    <property type="project" value="TreeGrafter"/>
</dbReference>
<feature type="region of interest" description="Disordered" evidence="29">
    <location>
        <begin position="1"/>
        <end position="28"/>
    </location>
</feature>
<keyword evidence="16" id="KW-0547">Nucleotide-binding</keyword>
<keyword evidence="11" id="KW-0963">Cytoplasm</keyword>
<reference evidence="31" key="1">
    <citation type="journal article" date="2020" name="Stud. Mycol.">
        <title>101 Dothideomycetes genomes: a test case for predicting lifestyles and emergence of pathogens.</title>
        <authorList>
            <person name="Haridas S."/>
            <person name="Albert R."/>
            <person name="Binder M."/>
            <person name="Bloem J."/>
            <person name="Labutti K."/>
            <person name="Salamov A."/>
            <person name="Andreopoulos B."/>
            <person name="Baker S."/>
            <person name="Barry K."/>
            <person name="Bills G."/>
            <person name="Bluhm B."/>
            <person name="Cannon C."/>
            <person name="Castanera R."/>
            <person name="Culley D."/>
            <person name="Daum C."/>
            <person name="Ezra D."/>
            <person name="Gonzalez J."/>
            <person name="Henrissat B."/>
            <person name="Kuo A."/>
            <person name="Liang C."/>
            <person name="Lipzen A."/>
            <person name="Lutzoni F."/>
            <person name="Magnuson J."/>
            <person name="Mondo S."/>
            <person name="Nolan M."/>
            <person name="Ohm R."/>
            <person name="Pangilinan J."/>
            <person name="Park H.-J."/>
            <person name="Ramirez L."/>
            <person name="Alfaro M."/>
            <person name="Sun H."/>
            <person name="Tritt A."/>
            <person name="Yoshinaga Y."/>
            <person name="Zwiers L.-H."/>
            <person name="Turgeon B."/>
            <person name="Goodwin S."/>
            <person name="Spatafora J."/>
            <person name="Crous P."/>
            <person name="Grigoriev I."/>
        </authorList>
    </citation>
    <scope>NUCLEOTIDE SEQUENCE</scope>
    <source>
        <strain evidence="31">CBS 675.92</strain>
    </source>
</reference>
<evidence type="ECO:0000256" key="20">
    <source>
        <dbReference type="ARBA" id="ARBA00022895"/>
    </source>
</evidence>
<keyword evidence="19" id="KW-0067">ATP-binding</keyword>
<evidence type="ECO:0000256" key="8">
    <source>
        <dbReference type="ARBA" id="ARBA00013948"/>
    </source>
</evidence>
<dbReference type="FunFam" id="3.30.200.20:FF:000603">
    <property type="entry name" value="EKC/KEOPS complex subunit bud32"/>
    <property type="match status" value="1"/>
</dbReference>
<comment type="subcellular location">
    <subcellularLocation>
        <location evidence="4">Chromosome</location>
        <location evidence="4">Telomere</location>
    </subcellularLocation>
    <subcellularLocation>
        <location evidence="3">Cytoplasm</location>
    </subcellularLocation>
    <subcellularLocation>
        <location evidence="2">Nucleus</location>
    </subcellularLocation>
</comment>
<evidence type="ECO:0000313" key="32">
    <source>
        <dbReference type="Proteomes" id="UP000800035"/>
    </source>
</evidence>
<dbReference type="OrthoDB" id="3399at2759"/>
<dbReference type="Gene3D" id="3.30.200.20">
    <property type="entry name" value="Phosphorylase Kinase, domain 1"/>
    <property type="match status" value="1"/>
</dbReference>
<protein>
    <recommendedName>
        <fullName evidence="9">EKC/KEOPS complex subunit BUD32</fullName>
        <ecNumber evidence="7">2.7.11.1</ecNumber>
    </recommendedName>
    <alternativeName>
        <fullName evidence="25 26">Atypical Serine/threonine protein kinase BUD32</fullName>
    </alternativeName>
    <alternativeName>
        <fullName evidence="8">EKC/KEOPS complex subunit bud32</fullName>
    </alternativeName>
</protein>
<dbReference type="GO" id="GO:0016787">
    <property type="term" value="F:hydrolase activity"/>
    <property type="evidence" value="ECO:0007669"/>
    <property type="project" value="UniProtKB-KW"/>
</dbReference>
<feature type="compositionally biased region" description="Pro residues" evidence="29">
    <location>
        <begin position="14"/>
        <end position="23"/>
    </location>
</feature>
<evidence type="ECO:0000256" key="2">
    <source>
        <dbReference type="ARBA" id="ARBA00004123"/>
    </source>
</evidence>
<comment type="similarity">
    <text evidence="5">Belongs to the protein kinase superfamily. BUD32 family.</text>
</comment>
<dbReference type="InterPro" id="IPR000719">
    <property type="entry name" value="Prot_kinase_dom"/>
</dbReference>
<evidence type="ECO:0000256" key="24">
    <source>
        <dbReference type="ARBA" id="ARBA00023242"/>
    </source>
</evidence>
<dbReference type="PROSITE" id="PS50011">
    <property type="entry name" value="PROTEIN_KINASE_DOM"/>
    <property type="match status" value="1"/>
</dbReference>
<evidence type="ECO:0000256" key="28">
    <source>
        <dbReference type="ARBA" id="ARBA00048679"/>
    </source>
</evidence>
<dbReference type="GO" id="GO:0005634">
    <property type="term" value="C:nucleus"/>
    <property type="evidence" value="ECO:0007669"/>
    <property type="project" value="UniProtKB-SubCell"/>
</dbReference>
<comment type="catalytic activity">
    <reaction evidence="27">
        <text>L-threonyl-[protein] + ATP = O-phospho-L-threonyl-[protein] + ADP + H(+)</text>
        <dbReference type="Rhea" id="RHEA:46608"/>
        <dbReference type="Rhea" id="RHEA-COMP:11060"/>
        <dbReference type="Rhea" id="RHEA-COMP:11605"/>
        <dbReference type="ChEBI" id="CHEBI:15378"/>
        <dbReference type="ChEBI" id="CHEBI:30013"/>
        <dbReference type="ChEBI" id="CHEBI:30616"/>
        <dbReference type="ChEBI" id="CHEBI:61977"/>
        <dbReference type="ChEBI" id="CHEBI:456216"/>
        <dbReference type="EC" id="2.7.11.1"/>
    </reaction>
</comment>
<keyword evidence="23" id="KW-0804">Transcription</keyword>
<evidence type="ECO:0000256" key="27">
    <source>
        <dbReference type="ARBA" id="ARBA00047899"/>
    </source>
</evidence>
<keyword evidence="10" id="KW-0158">Chromosome</keyword>
<dbReference type="GO" id="GO:0008033">
    <property type="term" value="P:tRNA processing"/>
    <property type="evidence" value="ECO:0007669"/>
    <property type="project" value="UniProtKB-KW"/>
</dbReference>
<organism evidence="31 32">
    <name type="scientific">Byssothecium circinans</name>
    <dbReference type="NCBI Taxonomy" id="147558"/>
    <lineage>
        <taxon>Eukaryota</taxon>
        <taxon>Fungi</taxon>
        <taxon>Dikarya</taxon>
        <taxon>Ascomycota</taxon>
        <taxon>Pezizomycotina</taxon>
        <taxon>Dothideomycetes</taxon>
        <taxon>Pleosporomycetidae</taxon>
        <taxon>Pleosporales</taxon>
        <taxon>Massarineae</taxon>
        <taxon>Massarinaceae</taxon>
        <taxon>Byssothecium</taxon>
    </lineage>
</organism>
<dbReference type="GO" id="GO:0005524">
    <property type="term" value="F:ATP binding"/>
    <property type="evidence" value="ECO:0007669"/>
    <property type="project" value="UniProtKB-KW"/>
</dbReference>